<dbReference type="AlphaFoldDB" id="A0A1S1HKQ8"/>
<organism evidence="2 3">
    <name type="scientific">Providencia stuartii</name>
    <dbReference type="NCBI Taxonomy" id="588"/>
    <lineage>
        <taxon>Bacteria</taxon>
        <taxon>Pseudomonadati</taxon>
        <taxon>Pseudomonadota</taxon>
        <taxon>Gammaproteobacteria</taxon>
        <taxon>Enterobacterales</taxon>
        <taxon>Morganellaceae</taxon>
        <taxon>Providencia</taxon>
    </lineage>
</organism>
<reference evidence="2 3" key="1">
    <citation type="submission" date="2016-03" db="EMBL/GenBank/DDBJ databases">
        <title>Genome sequence of Providencia stuartii strain, isolated from the salivary glands of larval Lucilia sericata.</title>
        <authorList>
            <person name="Yuan Y."/>
            <person name="Zhang Y."/>
            <person name="Fu S."/>
            <person name="Crippen T.L."/>
            <person name="Visi D."/>
            <person name="Benbow M.E."/>
            <person name="Allen M."/>
            <person name="Tomberlin J.K."/>
            <person name="Sze S.-H."/>
            <person name="Tarone A.M."/>
        </authorList>
    </citation>
    <scope>NUCLEOTIDE SEQUENCE [LARGE SCALE GENOMIC DNA]</scope>
    <source>
        <strain evidence="2 3">Crippen</strain>
    </source>
</reference>
<comment type="caution">
    <text evidence="2">The sequence shown here is derived from an EMBL/GenBank/DDBJ whole genome shotgun (WGS) entry which is preliminary data.</text>
</comment>
<dbReference type="EMBL" id="ABMABF030000011">
    <property type="protein sequence ID" value="EMJ5135501.1"/>
    <property type="molecule type" value="Genomic_DNA"/>
</dbReference>
<name>A0A1S1HKQ8_PROST</name>
<dbReference type="OrthoDB" id="9802987at2"/>
<evidence type="ECO:0000313" key="1">
    <source>
        <dbReference type="EMBL" id="EMJ5135501.1"/>
    </source>
</evidence>
<reference evidence="1" key="2">
    <citation type="submission" date="2024-02" db="EMBL/GenBank/DDBJ databases">
        <authorList>
            <consortium name="Clinical and Environmental Microbiology Branch: Whole genome sequencing antimicrobial resistance pathogens in the healthcare setting"/>
        </authorList>
    </citation>
    <scope>NUCLEOTIDE SEQUENCE</scope>
    <source>
        <strain evidence="1">2021GO-0154</strain>
    </source>
</reference>
<accession>A0A1S1HKQ8</accession>
<evidence type="ECO:0000313" key="2">
    <source>
        <dbReference type="EMBL" id="OHT22627.1"/>
    </source>
</evidence>
<keyword evidence="3" id="KW-1185">Reference proteome</keyword>
<evidence type="ECO:0000313" key="3">
    <source>
        <dbReference type="Proteomes" id="UP000179588"/>
    </source>
</evidence>
<sequence length="147" mass="16934">MGASKESGIIKGLLDDYDNVHFEIDGKLNLEPNTFKISRFFSSKFGLNPPYEGSQESYLTENAIIYPSYYFCSPEDGKINYSIHHFSGSWLPSHKRKDKIKIFNKLILSRFKKSSDKGDYPLVNNEKILLKINLSKKTSYVLIIKNK</sequence>
<proteinExistence type="predicted"/>
<protein>
    <submittedName>
        <fullName evidence="2">Uncharacterized protein</fullName>
    </submittedName>
</protein>
<dbReference type="Proteomes" id="UP000179588">
    <property type="component" value="Unassembled WGS sequence"/>
</dbReference>
<dbReference type="EMBL" id="LVIE01000223">
    <property type="protein sequence ID" value="OHT22627.1"/>
    <property type="molecule type" value="Genomic_DNA"/>
</dbReference>
<gene>
    <name evidence="2" type="ORF">A3Q29_10640</name>
    <name evidence="1" type="ORF">RG298_003255</name>
</gene>